<dbReference type="OrthoDB" id="517831at2"/>
<dbReference type="Pfam" id="PF01926">
    <property type="entry name" value="MMR_HSR1"/>
    <property type="match status" value="1"/>
</dbReference>
<dbReference type="Proteomes" id="UP000299367">
    <property type="component" value="Unassembled WGS sequence"/>
</dbReference>
<protein>
    <submittedName>
        <fullName evidence="2">Small GTP-binding protein</fullName>
    </submittedName>
</protein>
<proteinExistence type="predicted"/>
<dbReference type="Gene3D" id="3.40.50.300">
    <property type="entry name" value="P-loop containing nucleotide triphosphate hydrolases"/>
    <property type="match status" value="1"/>
</dbReference>
<organism evidence="2 3">
    <name type="scientific">Dolichospermum planctonicum</name>
    <dbReference type="NCBI Taxonomy" id="136072"/>
    <lineage>
        <taxon>Bacteria</taxon>
        <taxon>Bacillati</taxon>
        <taxon>Cyanobacteriota</taxon>
        <taxon>Cyanophyceae</taxon>
        <taxon>Nostocales</taxon>
        <taxon>Aphanizomenonaceae</taxon>
        <taxon>Dolichospermum</taxon>
    </lineage>
</organism>
<dbReference type="InterPro" id="IPR027417">
    <property type="entry name" value="P-loop_NTPase"/>
</dbReference>
<dbReference type="SUPFAM" id="SSF52540">
    <property type="entry name" value="P-loop containing nucleoside triphosphate hydrolases"/>
    <property type="match status" value="1"/>
</dbReference>
<dbReference type="GO" id="GO:0002098">
    <property type="term" value="P:tRNA wobble uridine modification"/>
    <property type="evidence" value="ECO:0007669"/>
    <property type="project" value="TreeGrafter"/>
</dbReference>
<name>A0A480AMY1_9CYAN</name>
<dbReference type="AlphaFoldDB" id="A0A480AMY1"/>
<dbReference type="GO" id="GO:0005829">
    <property type="term" value="C:cytosol"/>
    <property type="evidence" value="ECO:0007669"/>
    <property type="project" value="TreeGrafter"/>
</dbReference>
<gene>
    <name evidence="2" type="ORF">NIES80_31690</name>
</gene>
<comment type="caution">
    <text evidence="2">The sequence shown here is derived from an EMBL/GenBank/DDBJ whole genome shotgun (WGS) entry which is preliminary data.</text>
</comment>
<dbReference type="PANTHER" id="PTHR42714">
    <property type="entry name" value="TRNA MODIFICATION GTPASE GTPBP3"/>
    <property type="match status" value="1"/>
</dbReference>
<dbReference type="PANTHER" id="PTHR42714:SF2">
    <property type="entry name" value="TRNA MODIFICATION GTPASE GTPBP3, MITOCHONDRIAL"/>
    <property type="match status" value="1"/>
</dbReference>
<dbReference type="GO" id="GO:0030488">
    <property type="term" value="P:tRNA methylation"/>
    <property type="evidence" value="ECO:0007669"/>
    <property type="project" value="TreeGrafter"/>
</dbReference>
<dbReference type="EMBL" id="BJCF01000041">
    <property type="protein sequence ID" value="GCL43454.1"/>
    <property type="molecule type" value="Genomic_DNA"/>
</dbReference>
<dbReference type="CDD" id="cd00882">
    <property type="entry name" value="Ras_like_GTPase"/>
    <property type="match status" value="1"/>
</dbReference>
<dbReference type="InterPro" id="IPR006073">
    <property type="entry name" value="GTP-bd"/>
</dbReference>
<evidence type="ECO:0000259" key="1">
    <source>
        <dbReference type="Pfam" id="PF01926"/>
    </source>
</evidence>
<accession>A0A480AMY1</accession>
<dbReference type="GO" id="GO:0005525">
    <property type="term" value="F:GTP binding"/>
    <property type="evidence" value="ECO:0007669"/>
    <property type="project" value="InterPro"/>
</dbReference>
<dbReference type="RefSeq" id="WP_137908936.1">
    <property type="nucleotide sequence ID" value="NZ_BJCF01000041.1"/>
</dbReference>
<feature type="domain" description="G" evidence="1">
    <location>
        <begin position="24"/>
        <end position="147"/>
    </location>
</feature>
<sequence length="226" mass="25887">MSYLSSEQKIQQPPVNIEVKPPTIAKFGQTGTGKTSLSNALFGVNWRTDYAVACTQTVTEYEGKMLPEIHQGKDFTWRLCDTPGVGESEYADDQHFEHIYETFHKANVILWVLQADTRAFAEDQKAILKLTNNKQKVPDAHYLIVLNQIDRVHPENWDTLKNQPSPEQLSLIPEKLEIVYQRFSPYIPIEKQHIIPCSVVNNYGLDNLVNTINNFNYLTNPINNLN</sequence>
<evidence type="ECO:0000313" key="2">
    <source>
        <dbReference type="EMBL" id="GCL43454.1"/>
    </source>
</evidence>
<evidence type="ECO:0000313" key="3">
    <source>
        <dbReference type="Proteomes" id="UP000299367"/>
    </source>
</evidence>
<reference evidence="3" key="1">
    <citation type="submission" date="2019-02" db="EMBL/GenBank/DDBJ databases">
        <title>Draft genome sequence of Dolichospermum planctonicum NIES-80.</title>
        <authorList>
            <person name="Yamaguchi H."/>
            <person name="Suzuki S."/>
            <person name="Kawachi M."/>
        </authorList>
    </citation>
    <scope>NUCLEOTIDE SEQUENCE [LARGE SCALE GENOMIC DNA]</scope>
    <source>
        <strain evidence="3">NIES-80</strain>
    </source>
</reference>